<dbReference type="EMBL" id="KQ086066">
    <property type="protein sequence ID" value="KLO09098.1"/>
    <property type="molecule type" value="Genomic_DNA"/>
</dbReference>
<keyword evidence="2 4" id="KW-0808">Transferase</keyword>
<dbReference type="InParanoid" id="A0A0H2RHV6"/>
<feature type="domain" description="SET" evidence="6">
    <location>
        <begin position="11"/>
        <end position="295"/>
    </location>
</feature>
<evidence type="ECO:0000256" key="2">
    <source>
        <dbReference type="ARBA" id="ARBA00022679"/>
    </source>
</evidence>
<dbReference type="PIRSF" id="PIRSF011771">
    <property type="entry name" value="RMS1_SET"/>
    <property type="match status" value="1"/>
</dbReference>
<dbReference type="FunCoup" id="A0A0H2RHV6">
    <property type="interactions" value="316"/>
</dbReference>
<dbReference type="OrthoDB" id="341421at2759"/>
<keyword evidence="3 4" id="KW-0949">S-adenosyl-L-methionine</keyword>
<dbReference type="PANTHER" id="PTHR13271:SF34">
    <property type="entry name" value="N-LYSINE METHYLTRANSFERASE SETD6"/>
    <property type="match status" value="1"/>
</dbReference>
<dbReference type="EC" id="2.1.1.-" evidence="4"/>
<dbReference type="InterPro" id="IPR001214">
    <property type="entry name" value="SET_dom"/>
</dbReference>
<evidence type="ECO:0000259" key="6">
    <source>
        <dbReference type="PROSITE" id="PS50280"/>
    </source>
</evidence>
<evidence type="ECO:0000256" key="5">
    <source>
        <dbReference type="SAM" id="MobiDB-lite"/>
    </source>
</evidence>
<dbReference type="AlphaFoldDB" id="A0A0H2RHV6"/>
<keyword evidence="4" id="KW-0539">Nucleus</keyword>
<dbReference type="InterPro" id="IPR036464">
    <property type="entry name" value="Rubisco_LSMT_subst-bd_sf"/>
</dbReference>
<reference evidence="7 8" key="1">
    <citation type="submission" date="2015-04" db="EMBL/GenBank/DDBJ databases">
        <title>Complete genome sequence of Schizopora paradoxa KUC8140, a cosmopolitan wood degrader in East Asia.</title>
        <authorList>
            <consortium name="DOE Joint Genome Institute"/>
            <person name="Min B."/>
            <person name="Park H."/>
            <person name="Jang Y."/>
            <person name="Kim J.-J."/>
            <person name="Kim K.H."/>
            <person name="Pangilinan J."/>
            <person name="Lipzen A."/>
            <person name="Riley R."/>
            <person name="Grigoriev I.V."/>
            <person name="Spatafora J.W."/>
            <person name="Choi I.-G."/>
        </authorList>
    </citation>
    <scope>NUCLEOTIDE SEQUENCE [LARGE SCALE GENOMIC DNA]</scope>
    <source>
        <strain evidence="7 8">KUC8140</strain>
    </source>
</reference>
<evidence type="ECO:0000313" key="7">
    <source>
        <dbReference type="EMBL" id="KLO09098.1"/>
    </source>
</evidence>
<dbReference type="GO" id="GO:0032259">
    <property type="term" value="P:methylation"/>
    <property type="evidence" value="ECO:0007669"/>
    <property type="project" value="UniProtKB-KW"/>
</dbReference>
<evidence type="ECO:0000256" key="4">
    <source>
        <dbReference type="PIRNR" id="PIRNR011771"/>
    </source>
</evidence>
<comment type="subcellular location">
    <subcellularLocation>
        <location evidence="4">Nucleus</location>
    </subcellularLocation>
</comment>
<protein>
    <recommendedName>
        <fullName evidence="4">Ribosomal lysine N-methyltransferase 4</fullName>
        <ecNumber evidence="4">2.1.1.-</ecNumber>
    </recommendedName>
</protein>
<dbReference type="Gene3D" id="3.90.1420.10">
    <property type="entry name" value="Rubisco LSMT, substrate-binding domain"/>
    <property type="match status" value="1"/>
</dbReference>
<sequence>MEGFVEWFISQGGILDRTTMALQDIPNQGRGAIALKDLPEDHTLFSIPRILTLSTRTCDLPRLIGEETWKRSQLNKGWSGVILCMMWEESRGDNSKWSAYLRELPTTFDTPSFWSEDDLKELQGCALVDKLGKQEAENDYTAKIIPLLQARADLFDQSLLTTTYSLHNYHVMGSRLLSRSFQVEKWEGGDGDEGNTSAVMEAEKDESLIVAEPHSDGMVVDSNGETNHPEEDEDEENSDEEDDEDSSDVAMVPMADMLNARYESENAKLFHEATYLKMVTTKAIKAGEQIYNTYGDLPNSDLLRRYGHVDLVEIPDSNGMMGDPGDVVEVPADLISSVVGTDPEQLKERIEWWLDEGGDDVFVLDRSAPVPDVLVSFSKLLLLSEDDWGKAQSKGKPPKPKLDDVRTISLISEALRKRLGHYPTSLEDDEGLLKESGNCSLNLKNALVVRVGEKRILKAAIEHLSRVKLTLKSLEGPEGGSSGMKRKRVSNEGKQARKERR</sequence>
<dbReference type="PANTHER" id="PTHR13271">
    <property type="entry name" value="UNCHARACTERIZED PUTATIVE METHYLTRANSFERASE"/>
    <property type="match status" value="1"/>
</dbReference>
<evidence type="ECO:0000256" key="3">
    <source>
        <dbReference type="ARBA" id="ARBA00022691"/>
    </source>
</evidence>
<dbReference type="GO" id="GO:0016279">
    <property type="term" value="F:protein-lysine N-methyltransferase activity"/>
    <property type="evidence" value="ECO:0007669"/>
    <property type="project" value="UniProtKB-UniRule"/>
</dbReference>
<proteinExistence type="inferred from homology"/>
<dbReference type="Proteomes" id="UP000053477">
    <property type="component" value="Unassembled WGS sequence"/>
</dbReference>
<dbReference type="STRING" id="27342.A0A0H2RHV6"/>
<name>A0A0H2RHV6_9AGAM</name>
<dbReference type="PROSITE" id="PS50280">
    <property type="entry name" value="SET"/>
    <property type="match status" value="1"/>
</dbReference>
<gene>
    <name evidence="7" type="ORF">SCHPADRAFT_834387</name>
</gene>
<dbReference type="SUPFAM" id="SSF81822">
    <property type="entry name" value="RuBisCo LSMT C-terminal, substrate-binding domain"/>
    <property type="match status" value="1"/>
</dbReference>
<dbReference type="InterPro" id="IPR050600">
    <property type="entry name" value="SETD3_SETD6_MTase"/>
</dbReference>
<dbReference type="Gene3D" id="3.90.1410.10">
    <property type="entry name" value="set domain protein methyltransferase, domain 1"/>
    <property type="match status" value="1"/>
</dbReference>
<feature type="compositionally biased region" description="Basic and acidic residues" evidence="5">
    <location>
        <begin position="489"/>
        <end position="501"/>
    </location>
</feature>
<dbReference type="Pfam" id="PF09273">
    <property type="entry name" value="Rubis-subs-bind"/>
    <property type="match status" value="1"/>
</dbReference>
<feature type="compositionally biased region" description="Acidic residues" evidence="5">
    <location>
        <begin position="230"/>
        <end position="247"/>
    </location>
</feature>
<comment type="similarity">
    <text evidence="4">Belongs to the class V-like SAM-binding methyltransferase superfamily. Histone-lysine methyltransferase family. SETD6 subfamily.</text>
</comment>
<keyword evidence="1 4" id="KW-0489">Methyltransferase</keyword>
<dbReference type="Pfam" id="PF00856">
    <property type="entry name" value="SET"/>
    <property type="match status" value="1"/>
</dbReference>
<dbReference type="InterPro" id="IPR011383">
    <property type="entry name" value="N-lys_methylase_SETD6"/>
</dbReference>
<dbReference type="GO" id="GO:0005634">
    <property type="term" value="C:nucleus"/>
    <property type="evidence" value="ECO:0007669"/>
    <property type="project" value="UniProtKB-SubCell"/>
</dbReference>
<dbReference type="InterPro" id="IPR015353">
    <property type="entry name" value="Rubisco_LSMT_subst-bd"/>
</dbReference>
<dbReference type="InterPro" id="IPR046341">
    <property type="entry name" value="SET_dom_sf"/>
</dbReference>
<feature type="region of interest" description="Disordered" evidence="5">
    <location>
        <begin position="210"/>
        <end position="248"/>
    </location>
</feature>
<evidence type="ECO:0000256" key="1">
    <source>
        <dbReference type="ARBA" id="ARBA00022603"/>
    </source>
</evidence>
<organism evidence="7 8">
    <name type="scientific">Schizopora paradoxa</name>
    <dbReference type="NCBI Taxonomy" id="27342"/>
    <lineage>
        <taxon>Eukaryota</taxon>
        <taxon>Fungi</taxon>
        <taxon>Dikarya</taxon>
        <taxon>Basidiomycota</taxon>
        <taxon>Agaricomycotina</taxon>
        <taxon>Agaricomycetes</taxon>
        <taxon>Hymenochaetales</taxon>
        <taxon>Schizoporaceae</taxon>
        <taxon>Schizopora</taxon>
    </lineage>
</organism>
<accession>A0A0H2RHV6</accession>
<keyword evidence="8" id="KW-1185">Reference proteome</keyword>
<evidence type="ECO:0000313" key="8">
    <source>
        <dbReference type="Proteomes" id="UP000053477"/>
    </source>
</evidence>
<feature type="region of interest" description="Disordered" evidence="5">
    <location>
        <begin position="473"/>
        <end position="501"/>
    </location>
</feature>
<comment type="function">
    <text evidence="4">S-adenosyl-L-methionine-dependent protein-lysine N-methyltransferase that monomethylates 60S ribosomal protein L42.</text>
</comment>
<dbReference type="SUPFAM" id="SSF82199">
    <property type="entry name" value="SET domain"/>
    <property type="match status" value="1"/>
</dbReference>